<evidence type="ECO:0000256" key="2">
    <source>
        <dbReference type="HAMAP-Rule" id="MF_00755"/>
    </source>
</evidence>
<dbReference type="Pfam" id="PF01900">
    <property type="entry name" value="RNase_P_Rpp14"/>
    <property type="match status" value="1"/>
</dbReference>
<evidence type="ECO:0000256" key="3">
    <source>
        <dbReference type="SAM" id="MobiDB-lite"/>
    </source>
</evidence>
<dbReference type="GO" id="GO:0030677">
    <property type="term" value="C:ribonuclease P complex"/>
    <property type="evidence" value="ECO:0007669"/>
    <property type="project" value="UniProtKB-UniRule"/>
</dbReference>
<comment type="subcellular location">
    <subcellularLocation>
        <location evidence="2">Cytoplasm</location>
    </subcellularLocation>
</comment>
<dbReference type="EC" id="3.1.26.5" evidence="2"/>
<dbReference type="HAMAP" id="MF_00755">
    <property type="entry name" value="RNase_P_2"/>
    <property type="match status" value="1"/>
</dbReference>
<dbReference type="SUPFAM" id="SSF160350">
    <property type="entry name" value="Rnp2-like"/>
    <property type="match status" value="1"/>
</dbReference>
<accession>A0A8T8WD32</accession>
<dbReference type="PANTHER" id="PTHR15441">
    <property type="entry name" value="RIBONUCLEASE P PROTEIN SUBUNIT P14"/>
    <property type="match status" value="1"/>
</dbReference>
<keyword evidence="2" id="KW-0255">Endonuclease</keyword>
<keyword evidence="2" id="KW-0540">Nuclease</keyword>
<keyword evidence="2" id="KW-0378">Hydrolase</keyword>
<feature type="region of interest" description="Disordered" evidence="3">
    <location>
        <begin position="130"/>
        <end position="178"/>
    </location>
</feature>
<keyword evidence="2" id="KW-0963">Cytoplasm</keyword>
<dbReference type="KEGG" id="hmp:K6T50_00375"/>
<comment type="similarity">
    <text evidence="2">Belongs to the eukaryotic/archaeal RNase P protein component 2 family.</text>
</comment>
<organism evidence="4 5">
    <name type="scientific">Halobaculum magnesiiphilum</name>
    <dbReference type="NCBI Taxonomy" id="1017351"/>
    <lineage>
        <taxon>Archaea</taxon>
        <taxon>Methanobacteriati</taxon>
        <taxon>Methanobacteriota</taxon>
        <taxon>Stenosarchaea group</taxon>
        <taxon>Halobacteria</taxon>
        <taxon>Halobacteriales</taxon>
        <taxon>Haloferacaceae</taxon>
        <taxon>Halobaculum</taxon>
    </lineage>
</organism>
<dbReference type="PANTHER" id="PTHR15441:SF2">
    <property type="entry name" value="RIBONUCLEASE P_MRP PROTEIN SUBUNIT POP5"/>
    <property type="match status" value="1"/>
</dbReference>
<protein>
    <recommendedName>
        <fullName evidence="2">Ribonuclease P protein component 2</fullName>
        <shortName evidence="2">RNase P component 2</shortName>
        <ecNumber evidence="2">3.1.26.5</ecNumber>
    </recommendedName>
    <alternativeName>
        <fullName evidence="2">Pop5</fullName>
    </alternativeName>
</protein>
<name>A0A8T8WD32_9EURY</name>
<gene>
    <name evidence="2" type="primary">rnp2</name>
    <name evidence="4" type="ORF">K6T50_00375</name>
</gene>
<sequence>MKHLPKHLRPRWRYLVVGLESWPDADLSRGPFQREVWYAAQNLLGDPGSADADLTVVRFRFEAGRGAAIVRARRGEVERARAALACIDAVDGHPVGVRVRGVSGTIRAGEESYLGGAGGFVDESTVELTADGASGPGRRRRDGAVDVTTPSGYVGATDADTSRPGLSDPDDDAAPDDH</sequence>
<dbReference type="Proteomes" id="UP000826254">
    <property type="component" value="Chromosome"/>
</dbReference>
<keyword evidence="5" id="KW-1185">Reference proteome</keyword>
<keyword evidence="1 2" id="KW-0819">tRNA processing</keyword>
<evidence type="ECO:0000313" key="5">
    <source>
        <dbReference type="Proteomes" id="UP000826254"/>
    </source>
</evidence>
<dbReference type="RefSeq" id="WP_222607482.1">
    <property type="nucleotide sequence ID" value="NZ_CP081958.1"/>
</dbReference>
<comment type="catalytic activity">
    <reaction evidence="2">
        <text>Endonucleolytic cleavage of RNA, removing 5'-extranucleotides from tRNA precursor.</text>
        <dbReference type="EC" id="3.1.26.5"/>
    </reaction>
</comment>
<dbReference type="GeneID" id="67176551"/>
<dbReference type="InterPro" id="IPR038085">
    <property type="entry name" value="Rnp2-like_sf"/>
</dbReference>
<evidence type="ECO:0000313" key="4">
    <source>
        <dbReference type="EMBL" id="QZP37673.1"/>
    </source>
</evidence>
<comment type="subunit">
    <text evidence="2">Consists of a catalytic RNA component and at least 4-5 protein subunits.</text>
</comment>
<reference evidence="4 5" key="1">
    <citation type="journal article" date="2021" name="Int. J. Syst. Evol. Microbiol.">
        <title>Halobaculum halophilum sp. nov. and Halobaculum salinum sp. nov., isolated from salt lake and saline soil.</title>
        <authorList>
            <person name="Cui H.L."/>
            <person name="Shi X.W."/>
            <person name="Yin X.M."/>
            <person name="Yang X.Y."/>
            <person name="Hou J."/>
            <person name="Zhu L."/>
        </authorList>
    </citation>
    <scope>NUCLEOTIDE SEQUENCE [LARGE SCALE GENOMIC DNA]</scope>
    <source>
        <strain evidence="4 5">NBRC 109044</strain>
    </source>
</reference>
<dbReference type="GO" id="GO:0001682">
    <property type="term" value="P:tRNA 5'-leader removal"/>
    <property type="evidence" value="ECO:0007669"/>
    <property type="project" value="UniProtKB-UniRule"/>
</dbReference>
<dbReference type="EMBL" id="CP081958">
    <property type="protein sequence ID" value="QZP37673.1"/>
    <property type="molecule type" value="Genomic_DNA"/>
</dbReference>
<evidence type="ECO:0000256" key="1">
    <source>
        <dbReference type="ARBA" id="ARBA00022694"/>
    </source>
</evidence>
<dbReference type="GO" id="GO:0005737">
    <property type="term" value="C:cytoplasm"/>
    <property type="evidence" value="ECO:0007669"/>
    <property type="project" value="UniProtKB-SubCell"/>
</dbReference>
<dbReference type="GO" id="GO:0004526">
    <property type="term" value="F:ribonuclease P activity"/>
    <property type="evidence" value="ECO:0007669"/>
    <property type="project" value="UniProtKB-UniRule"/>
</dbReference>
<dbReference type="Gene3D" id="3.30.70.3250">
    <property type="entry name" value="Ribonuclease P, Pop5 subunit"/>
    <property type="match status" value="1"/>
</dbReference>
<proteinExistence type="inferred from homology"/>
<feature type="compositionally biased region" description="Acidic residues" evidence="3">
    <location>
        <begin position="168"/>
        <end position="178"/>
    </location>
</feature>
<dbReference type="AlphaFoldDB" id="A0A8T8WD32"/>
<comment type="function">
    <text evidence="2">Part of ribonuclease P, a protein complex that generates mature tRNA molecules by cleaving their 5'-ends.</text>
</comment>
<dbReference type="InterPro" id="IPR002759">
    <property type="entry name" value="Pop5/Rpp14/Rnp2-like"/>
</dbReference>